<protein>
    <submittedName>
        <fullName evidence="2">Uncharacterized protein</fullName>
    </submittedName>
</protein>
<evidence type="ECO:0000313" key="3">
    <source>
        <dbReference type="Proteomes" id="UP001177140"/>
    </source>
</evidence>
<dbReference type="PANTHER" id="PTHR45811">
    <property type="entry name" value="COPPER TRANSPORT PROTEIN FAMILY-RELATED"/>
    <property type="match status" value="1"/>
</dbReference>
<dbReference type="Proteomes" id="UP001177140">
    <property type="component" value="Unassembled WGS sequence"/>
</dbReference>
<accession>A0AA41VII3</accession>
<proteinExistence type="predicted"/>
<keyword evidence="1" id="KW-0479">Metal-binding</keyword>
<dbReference type="AlphaFoldDB" id="A0AA41VII3"/>
<dbReference type="Gene3D" id="3.30.70.100">
    <property type="match status" value="1"/>
</dbReference>
<sequence length="116" mass="12934">MVLVLSIDLYIAYLIISPHPSPPVRVNSVAIVMEAKKMTVIGDVDTVIIVCKLRKVCFADILSVGPNKEPEKKKEDCKTKLTNIICALRANYDPYYASGYYVISIIPKFMNLCSAH</sequence>
<gene>
    <name evidence="2" type="ORF">MKW94_013844</name>
</gene>
<dbReference type="GO" id="GO:0046872">
    <property type="term" value="F:metal ion binding"/>
    <property type="evidence" value="ECO:0007669"/>
    <property type="project" value="UniProtKB-KW"/>
</dbReference>
<comment type="caution">
    <text evidence="2">The sequence shown here is derived from an EMBL/GenBank/DDBJ whole genome shotgun (WGS) entry which is preliminary data.</text>
</comment>
<keyword evidence="3" id="KW-1185">Reference proteome</keyword>
<dbReference type="InterPro" id="IPR051863">
    <property type="entry name" value="HIPP"/>
</dbReference>
<dbReference type="EMBL" id="JAJJMA010229228">
    <property type="protein sequence ID" value="MCL7041932.1"/>
    <property type="molecule type" value="Genomic_DNA"/>
</dbReference>
<dbReference type="PANTHER" id="PTHR45811:SF49">
    <property type="entry name" value="OS04G0667600 PROTEIN"/>
    <property type="match status" value="1"/>
</dbReference>
<reference evidence="2" key="1">
    <citation type="submission" date="2022-03" db="EMBL/GenBank/DDBJ databases">
        <title>A functionally conserved STORR gene fusion in Papaver species that diverged 16.8 million years ago.</title>
        <authorList>
            <person name="Catania T."/>
        </authorList>
    </citation>
    <scope>NUCLEOTIDE SEQUENCE</scope>
    <source>
        <strain evidence="2">S-191538</strain>
    </source>
</reference>
<evidence type="ECO:0000256" key="1">
    <source>
        <dbReference type="ARBA" id="ARBA00022723"/>
    </source>
</evidence>
<name>A0AA41VII3_PAPNU</name>
<organism evidence="2 3">
    <name type="scientific">Papaver nudicaule</name>
    <name type="common">Iceland poppy</name>
    <dbReference type="NCBI Taxonomy" id="74823"/>
    <lineage>
        <taxon>Eukaryota</taxon>
        <taxon>Viridiplantae</taxon>
        <taxon>Streptophyta</taxon>
        <taxon>Embryophyta</taxon>
        <taxon>Tracheophyta</taxon>
        <taxon>Spermatophyta</taxon>
        <taxon>Magnoliopsida</taxon>
        <taxon>Ranunculales</taxon>
        <taxon>Papaveraceae</taxon>
        <taxon>Papaveroideae</taxon>
        <taxon>Papaver</taxon>
    </lineage>
</organism>
<evidence type="ECO:0000313" key="2">
    <source>
        <dbReference type="EMBL" id="MCL7041932.1"/>
    </source>
</evidence>